<dbReference type="EMBL" id="MU001696">
    <property type="protein sequence ID" value="KAF2453651.1"/>
    <property type="molecule type" value="Genomic_DNA"/>
</dbReference>
<keyword evidence="3" id="KW-1185">Reference proteome</keyword>
<gene>
    <name evidence="2" type="ORF">BDY21DRAFT_355637</name>
</gene>
<organism evidence="2 3">
    <name type="scientific">Lineolata rhizophorae</name>
    <dbReference type="NCBI Taxonomy" id="578093"/>
    <lineage>
        <taxon>Eukaryota</taxon>
        <taxon>Fungi</taxon>
        <taxon>Dikarya</taxon>
        <taxon>Ascomycota</taxon>
        <taxon>Pezizomycotina</taxon>
        <taxon>Dothideomycetes</taxon>
        <taxon>Dothideomycetes incertae sedis</taxon>
        <taxon>Lineolatales</taxon>
        <taxon>Lineolataceae</taxon>
        <taxon>Lineolata</taxon>
    </lineage>
</organism>
<feature type="compositionally biased region" description="Basic and acidic residues" evidence="1">
    <location>
        <begin position="19"/>
        <end position="32"/>
    </location>
</feature>
<reference evidence="2" key="1">
    <citation type="journal article" date="2020" name="Stud. Mycol.">
        <title>101 Dothideomycetes genomes: a test case for predicting lifestyles and emergence of pathogens.</title>
        <authorList>
            <person name="Haridas S."/>
            <person name="Albert R."/>
            <person name="Binder M."/>
            <person name="Bloem J."/>
            <person name="Labutti K."/>
            <person name="Salamov A."/>
            <person name="Andreopoulos B."/>
            <person name="Baker S."/>
            <person name="Barry K."/>
            <person name="Bills G."/>
            <person name="Bluhm B."/>
            <person name="Cannon C."/>
            <person name="Castanera R."/>
            <person name="Culley D."/>
            <person name="Daum C."/>
            <person name="Ezra D."/>
            <person name="Gonzalez J."/>
            <person name="Henrissat B."/>
            <person name="Kuo A."/>
            <person name="Liang C."/>
            <person name="Lipzen A."/>
            <person name="Lutzoni F."/>
            <person name="Magnuson J."/>
            <person name="Mondo S."/>
            <person name="Nolan M."/>
            <person name="Ohm R."/>
            <person name="Pangilinan J."/>
            <person name="Park H.-J."/>
            <person name="Ramirez L."/>
            <person name="Alfaro M."/>
            <person name="Sun H."/>
            <person name="Tritt A."/>
            <person name="Yoshinaga Y."/>
            <person name="Zwiers L.-H."/>
            <person name="Turgeon B."/>
            <person name="Goodwin S."/>
            <person name="Spatafora J."/>
            <person name="Crous P."/>
            <person name="Grigoriev I."/>
        </authorList>
    </citation>
    <scope>NUCLEOTIDE SEQUENCE</scope>
    <source>
        <strain evidence="2">ATCC 16933</strain>
    </source>
</reference>
<feature type="region of interest" description="Disordered" evidence="1">
    <location>
        <begin position="1"/>
        <end position="73"/>
    </location>
</feature>
<sequence>MWSSCGSSTRSRPQSSLARRTDTPDKRPEHVKAHCPSPLPAQTAHAAPRGYHPTVDSKKHVGPSEVRAGRSSR</sequence>
<evidence type="ECO:0000313" key="2">
    <source>
        <dbReference type="EMBL" id="KAF2453651.1"/>
    </source>
</evidence>
<dbReference type="Proteomes" id="UP000799766">
    <property type="component" value="Unassembled WGS sequence"/>
</dbReference>
<dbReference type="AlphaFoldDB" id="A0A6A6NPJ4"/>
<proteinExistence type="predicted"/>
<accession>A0A6A6NPJ4</accession>
<feature type="compositionally biased region" description="Polar residues" evidence="1">
    <location>
        <begin position="1"/>
        <end position="18"/>
    </location>
</feature>
<evidence type="ECO:0000313" key="3">
    <source>
        <dbReference type="Proteomes" id="UP000799766"/>
    </source>
</evidence>
<name>A0A6A6NPJ4_9PEZI</name>
<protein>
    <submittedName>
        <fullName evidence="2">Uncharacterized protein</fullName>
    </submittedName>
</protein>
<evidence type="ECO:0000256" key="1">
    <source>
        <dbReference type="SAM" id="MobiDB-lite"/>
    </source>
</evidence>